<dbReference type="RefSeq" id="WP_169681944.1">
    <property type="nucleotide sequence ID" value="NZ_JABBNU010000007.1"/>
</dbReference>
<accession>A0A848J019</accession>
<dbReference type="InterPro" id="IPR008670">
    <property type="entry name" value="CoA_reduct_LuxC"/>
</dbReference>
<dbReference type="GO" id="GO:0008218">
    <property type="term" value="P:bioluminescence"/>
    <property type="evidence" value="ECO:0007669"/>
    <property type="project" value="InterPro"/>
</dbReference>
<name>A0A848J019_9BACT</name>
<gene>
    <name evidence="2" type="ORF">HH304_12365</name>
</gene>
<evidence type="ECO:0000256" key="1">
    <source>
        <dbReference type="ARBA" id="ARBA00022857"/>
    </source>
</evidence>
<protein>
    <submittedName>
        <fullName evidence="2">Acyl-CoA reductase</fullName>
    </submittedName>
</protein>
<sequence>MNNPNLESYIKLGEELENLDQETLENLAFAAGQRNPWFTYDSVKKAISGIAHILNKKNLIKWLDAYPSLPVSNPKKIGIVMAGNIPAVGFHDLLSILLSGHHAKIKYSSQDQVVIDFILNKLFNINPQLSEKVEVIDKLSDFDAVIATGSDNTGRYFDYYFGKYPNIIRRNRTSIGILNGNESEEELKALGEDIFTYFGLGCRNVSMLMVPKGYNFEKFFESIESYNTIINHHKYSNNYDYNKSIYLVNKEDHLDNGFLLLKKTDEEIVSPISVVYYKEYANNEELNSYLENVKEKIQCIVGKDEQYIEFGEAQKPNPWDYADNVDTLYFLSNLK</sequence>
<dbReference type="AlphaFoldDB" id="A0A848J019"/>
<keyword evidence="3" id="KW-1185">Reference proteome</keyword>
<dbReference type="Pfam" id="PF05893">
    <property type="entry name" value="LuxC"/>
    <property type="match status" value="1"/>
</dbReference>
<reference evidence="2 3" key="1">
    <citation type="submission" date="2020-04" db="EMBL/GenBank/DDBJ databases">
        <title>Flammeovirgaceae bacterium KN852 isolated from deep sea.</title>
        <authorList>
            <person name="Zhang D.-C."/>
        </authorList>
    </citation>
    <scope>NUCLEOTIDE SEQUENCE [LARGE SCALE GENOMIC DNA]</scope>
    <source>
        <strain evidence="2 3">KN852</strain>
    </source>
</reference>
<comment type="caution">
    <text evidence="2">The sequence shown here is derived from an EMBL/GenBank/DDBJ whole genome shotgun (WGS) entry which is preliminary data.</text>
</comment>
<evidence type="ECO:0000313" key="3">
    <source>
        <dbReference type="Proteomes" id="UP000559010"/>
    </source>
</evidence>
<proteinExistence type="predicted"/>
<organism evidence="2 3">
    <name type="scientific">Marinigracilibium pacificum</name>
    <dbReference type="NCBI Taxonomy" id="2729599"/>
    <lineage>
        <taxon>Bacteria</taxon>
        <taxon>Pseudomonadati</taxon>
        <taxon>Bacteroidota</taxon>
        <taxon>Cytophagia</taxon>
        <taxon>Cytophagales</taxon>
        <taxon>Flammeovirgaceae</taxon>
        <taxon>Marinigracilibium</taxon>
    </lineage>
</organism>
<evidence type="ECO:0000313" key="2">
    <source>
        <dbReference type="EMBL" id="NMM49196.1"/>
    </source>
</evidence>
<dbReference type="EMBL" id="JABBNU010000007">
    <property type="protein sequence ID" value="NMM49196.1"/>
    <property type="molecule type" value="Genomic_DNA"/>
</dbReference>
<dbReference type="GO" id="GO:0003995">
    <property type="term" value="F:acyl-CoA dehydrogenase activity"/>
    <property type="evidence" value="ECO:0007669"/>
    <property type="project" value="InterPro"/>
</dbReference>
<keyword evidence="1" id="KW-0521">NADP</keyword>
<dbReference type="Proteomes" id="UP000559010">
    <property type="component" value="Unassembled WGS sequence"/>
</dbReference>